<proteinExistence type="predicted"/>
<dbReference type="KEGG" id="nja:NSJP_1238"/>
<gene>
    <name evidence="2" type="ORF">NSJP_1238</name>
</gene>
<dbReference type="STRING" id="1325564.NSJP_1238"/>
<keyword evidence="3" id="KW-1185">Reference proteome</keyword>
<protein>
    <submittedName>
        <fullName evidence="2">Uncharacterized protein</fullName>
    </submittedName>
</protein>
<sequence>MVRPAGESSYQPAPIDTENLLKTLEEWNHHLEVHASLSQTPLHERYEGPTSGSAALRGVPGGCKTRPNTA</sequence>
<evidence type="ECO:0000256" key="1">
    <source>
        <dbReference type="SAM" id="MobiDB-lite"/>
    </source>
</evidence>
<dbReference type="EMBL" id="LT828648">
    <property type="protein sequence ID" value="SLM47410.1"/>
    <property type="molecule type" value="Genomic_DNA"/>
</dbReference>
<dbReference type="Proteomes" id="UP000192042">
    <property type="component" value="Chromosome I"/>
</dbReference>
<accession>A0A1W1I326</accession>
<name>A0A1W1I326_9BACT</name>
<evidence type="ECO:0000313" key="3">
    <source>
        <dbReference type="Proteomes" id="UP000192042"/>
    </source>
</evidence>
<reference evidence="2 3" key="1">
    <citation type="submission" date="2017-03" db="EMBL/GenBank/DDBJ databases">
        <authorList>
            <person name="Afonso C.L."/>
            <person name="Miller P.J."/>
            <person name="Scott M.A."/>
            <person name="Spackman E."/>
            <person name="Goraichik I."/>
            <person name="Dimitrov K.M."/>
            <person name="Suarez D.L."/>
            <person name="Swayne D.E."/>
        </authorList>
    </citation>
    <scope>NUCLEOTIDE SEQUENCE [LARGE SCALE GENOMIC DNA]</scope>
    <source>
        <strain evidence="2">Genome sequencing of Nitrospira japonica strain NJ11</strain>
    </source>
</reference>
<organism evidence="2 3">
    <name type="scientific">Nitrospira japonica</name>
    <dbReference type="NCBI Taxonomy" id="1325564"/>
    <lineage>
        <taxon>Bacteria</taxon>
        <taxon>Pseudomonadati</taxon>
        <taxon>Nitrospirota</taxon>
        <taxon>Nitrospiria</taxon>
        <taxon>Nitrospirales</taxon>
        <taxon>Nitrospiraceae</taxon>
        <taxon>Nitrospira</taxon>
    </lineage>
</organism>
<dbReference type="AlphaFoldDB" id="A0A1W1I326"/>
<feature type="region of interest" description="Disordered" evidence="1">
    <location>
        <begin position="37"/>
        <end position="70"/>
    </location>
</feature>
<evidence type="ECO:0000313" key="2">
    <source>
        <dbReference type="EMBL" id="SLM47410.1"/>
    </source>
</evidence>